<protein>
    <submittedName>
        <fullName evidence="1">Syncoilin, intermediate filament protein</fullName>
    </submittedName>
</protein>
<feature type="non-terminal residue" evidence="1">
    <location>
        <position position="1"/>
    </location>
</feature>
<accession>A0A1A8USB0</accession>
<proteinExistence type="predicted"/>
<dbReference type="EMBL" id="HAEJ01010792">
    <property type="protein sequence ID" value="SBS51249.1"/>
    <property type="molecule type" value="Transcribed_RNA"/>
</dbReference>
<gene>
    <name evidence="1" type="primary">SYNC</name>
</gene>
<feature type="non-terminal residue" evidence="1">
    <location>
        <position position="52"/>
    </location>
</feature>
<sequence>LTNCFYAEEGMNPGLRQRKASFPLLFLIKPRPGQTLACNPICNRKCNYTALL</sequence>
<reference evidence="1" key="2">
    <citation type="submission" date="2016-06" db="EMBL/GenBank/DDBJ databases">
        <title>The genome of a short-lived fish provides insights into sex chromosome evolution and the genetic control of aging.</title>
        <authorList>
            <person name="Reichwald K."/>
            <person name="Felder M."/>
            <person name="Petzold A."/>
            <person name="Koch P."/>
            <person name="Groth M."/>
            <person name="Platzer M."/>
        </authorList>
    </citation>
    <scope>NUCLEOTIDE SEQUENCE</scope>
    <source>
        <tissue evidence="1">Brain</tissue>
    </source>
</reference>
<dbReference type="AlphaFoldDB" id="A0A1A8USB0"/>
<evidence type="ECO:0000313" key="1">
    <source>
        <dbReference type="EMBL" id="SBS51249.1"/>
    </source>
</evidence>
<name>A0A1A8USB0_NOTFU</name>
<reference evidence="1" key="1">
    <citation type="submission" date="2016-05" db="EMBL/GenBank/DDBJ databases">
        <authorList>
            <person name="Lavstsen T."/>
            <person name="Jespersen J.S."/>
        </authorList>
    </citation>
    <scope>NUCLEOTIDE SEQUENCE</scope>
    <source>
        <tissue evidence="1">Brain</tissue>
    </source>
</reference>
<organism evidence="1">
    <name type="scientific">Nothobranchius furzeri</name>
    <name type="common">Turquoise killifish</name>
    <dbReference type="NCBI Taxonomy" id="105023"/>
    <lineage>
        <taxon>Eukaryota</taxon>
        <taxon>Metazoa</taxon>
        <taxon>Chordata</taxon>
        <taxon>Craniata</taxon>
        <taxon>Vertebrata</taxon>
        <taxon>Euteleostomi</taxon>
        <taxon>Actinopterygii</taxon>
        <taxon>Neopterygii</taxon>
        <taxon>Teleostei</taxon>
        <taxon>Neoteleostei</taxon>
        <taxon>Acanthomorphata</taxon>
        <taxon>Ovalentaria</taxon>
        <taxon>Atherinomorphae</taxon>
        <taxon>Cyprinodontiformes</taxon>
        <taxon>Nothobranchiidae</taxon>
        <taxon>Nothobranchius</taxon>
    </lineage>
</organism>